<sequence length="64" mass="7030">MVDRIFGNSSYLRTPAPMSAGSSLPQTFVLVVRVGQLPYTGPTVQQDSPHLARRQADQYVLTLP</sequence>
<protein>
    <submittedName>
        <fullName evidence="1">Uncharacterized protein</fullName>
    </submittedName>
</protein>
<organism evidence="1 2">
    <name type="scientific">Geodia barretti</name>
    <name type="common">Barrett's horny sponge</name>
    <dbReference type="NCBI Taxonomy" id="519541"/>
    <lineage>
        <taxon>Eukaryota</taxon>
        <taxon>Metazoa</taxon>
        <taxon>Porifera</taxon>
        <taxon>Demospongiae</taxon>
        <taxon>Heteroscleromorpha</taxon>
        <taxon>Tetractinellida</taxon>
        <taxon>Astrophorina</taxon>
        <taxon>Geodiidae</taxon>
        <taxon>Geodia</taxon>
    </lineage>
</organism>
<proteinExistence type="predicted"/>
<dbReference type="EMBL" id="CASHTH010001238">
    <property type="protein sequence ID" value="CAI8013106.1"/>
    <property type="molecule type" value="Genomic_DNA"/>
</dbReference>
<dbReference type="Proteomes" id="UP001174909">
    <property type="component" value="Unassembled WGS sequence"/>
</dbReference>
<reference evidence="1" key="1">
    <citation type="submission" date="2023-03" db="EMBL/GenBank/DDBJ databases">
        <authorList>
            <person name="Steffen K."/>
            <person name="Cardenas P."/>
        </authorList>
    </citation>
    <scope>NUCLEOTIDE SEQUENCE</scope>
</reference>
<gene>
    <name evidence="1" type="ORF">GBAR_LOCUS8358</name>
</gene>
<evidence type="ECO:0000313" key="1">
    <source>
        <dbReference type="EMBL" id="CAI8013106.1"/>
    </source>
</evidence>
<dbReference type="AlphaFoldDB" id="A0AA35WDD2"/>
<comment type="caution">
    <text evidence="1">The sequence shown here is derived from an EMBL/GenBank/DDBJ whole genome shotgun (WGS) entry which is preliminary data.</text>
</comment>
<evidence type="ECO:0000313" key="2">
    <source>
        <dbReference type="Proteomes" id="UP001174909"/>
    </source>
</evidence>
<name>A0AA35WDD2_GEOBA</name>
<accession>A0AA35WDD2</accession>
<keyword evidence="2" id="KW-1185">Reference proteome</keyword>